<name>A0A3P6TX25_LITSI</name>
<gene>
    <name evidence="2" type="ORF">NLS_LOCUS8144</name>
</gene>
<sequence>MSYNREKFLWTDALRLMLIKEVKRRPTIWSSISNNFNNMNDKMAYEITAKLYEVSTGICELTVNHVKDEWKAISDECVRVLNANDELAQTELSIWRFGYALKFMLYAVTHAEEGYANLLMSEVLLFIRRNAYVLLYVSRFKVFSVVRESDIMGVLWPFSNVSVQLKGRTERAMIMKVGRRNVMIEKCKHMSVSENSFMVPNYRLTEAQMLPNKIAAQARGHSGSLLRMDDQIVYHDSGSHSDKADPVKDVPLPLRMPDVAENKPFSAYQLLLQNRTFPKQPLFHGILSSTLTRVDSELYMSCRRRPSQLSQLSTSKQPIPQRRVRVPLAEKYIDVDPTFPNEFSGTPIRITKQIEHLNYGWGPLLRCLGNIRCEVDGLRSMVVSVKRNIEKDLKIIMLCFAESNYVALTSRSHSVRSVPSCSDAYDKEMKSVLVQTNEVFDKDDNFFYIGKVYADEVYRYCPKEIVHSLVATSSHPTAFVRRLARHIFTREEISTLFSENVRRNQMERIRWIEVITSMCYPRKKFSSMHKSCLQALSGLADYENLLLELEKENHNCSEDSDVPAKRVHLDDACSSVYEQWNGKKKLQDYLLPQTLSRIKRQQKNAEGFAVKVAILLYTGDDDIQKPCKEKRDQAKLVWLKEKVQEFYPADTMRNVNYQWSRCLDALDTHANKLKNMPFDEYDSSDEVELI</sequence>
<feature type="domain" description="MADF" evidence="1">
    <location>
        <begin position="17"/>
        <end position="109"/>
    </location>
</feature>
<dbReference type="PROSITE" id="PS51029">
    <property type="entry name" value="MADF"/>
    <property type="match status" value="1"/>
</dbReference>
<protein>
    <recommendedName>
        <fullName evidence="1">MADF domain-containing protein</fullName>
    </recommendedName>
</protein>
<evidence type="ECO:0000313" key="3">
    <source>
        <dbReference type="Proteomes" id="UP000277928"/>
    </source>
</evidence>
<dbReference type="Proteomes" id="UP000277928">
    <property type="component" value="Unassembled WGS sequence"/>
</dbReference>
<evidence type="ECO:0000313" key="2">
    <source>
        <dbReference type="EMBL" id="VDK87413.1"/>
    </source>
</evidence>
<dbReference type="AlphaFoldDB" id="A0A3P6TX25"/>
<dbReference type="OrthoDB" id="5825523at2759"/>
<evidence type="ECO:0000259" key="1">
    <source>
        <dbReference type="PROSITE" id="PS51029"/>
    </source>
</evidence>
<dbReference type="OMA" id="NYQWSRC"/>
<proteinExistence type="predicted"/>
<keyword evidence="3" id="KW-1185">Reference proteome</keyword>
<dbReference type="EMBL" id="UYRX01000967">
    <property type="protein sequence ID" value="VDK87413.1"/>
    <property type="molecule type" value="Genomic_DNA"/>
</dbReference>
<reference evidence="2 3" key="1">
    <citation type="submission" date="2018-08" db="EMBL/GenBank/DDBJ databases">
        <authorList>
            <person name="Laetsch R D."/>
            <person name="Stevens L."/>
            <person name="Kumar S."/>
            <person name="Blaxter L. M."/>
        </authorList>
    </citation>
    <scope>NUCLEOTIDE SEQUENCE [LARGE SCALE GENOMIC DNA]</scope>
</reference>
<accession>A0A3P6TX25</accession>
<organism evidence="2 3">
    <name type="scientific">Litomosoides sigmodontis</name>
    <name type="common">Filarial nematode worm</name>
    <dbReference type="NCBI Taxonomy" id="42156"/>
    <lineage>
        <taxon>Eukaryota</taxon>
        <taxon>Metazoa</taxon>
        <taxon>Ecdysozoa</taxon>
        <taxon>Nematoda</taxon>
        <taxon>Chromadorea</taxon>
        <taxon>Rhabditida</taxon>
        <taxon>Spirurina</taxon>
        <taxon>Spiruromorpha</taxon>
        <taxon>Filarioidea</taxon>
        <taxon>Onchocercidae</taxon>
        <taxon>Litomosoides</taxon>
    </lineage>
</organism>
<dbReference type="InterPro" id="IPR006578">
    <property type="entry name" value="MADF-dom"/>
</dbReference>